<reference evidence="2" key="1">
    <citation type="submission" date="2023-01" db="EMBL/GenBank/DDBJ databases">
        <title>Human gut microbiome strain richness.</title>
        <authorList>
            <person name="Chen-Liaw A."/>
        </authorList>
    </citation>
    <scope>NUCLEOTIDE SEQUENCE</scope>
    <source>
        <strain evidence="2">D55st1_G4_D55t1_190419</strain>
    </source>
</reference>
<name>A0AAW6FR81_9FIRM</name>
<proteinExistence type="predicted"/>
<gene>
    <name evidence="2" type="ORF">POG00_04635</name>
</gene>
<evidence type="ECO:0000313" key="2">
    <source>
        <dbReference type="EMBL" id="MDC0827995.1"/>
    </source>
</evidence>
<evidence type="ECO:0000313" key="3">
    <source>
        <dbReference type="Proteomes" id="UP001220658"/>
    </source>
</evidence>
<dbReference type="Proteomes" id="UP001220658">
    <property type="component" value="Unassembled WGS sequence"/>
</dbReference>
<feature type="compositionally biased region" description="Basic and acidic residues" evidence="1">
    <location>
        <begin position="134"/>
        <end position="144"/>
    </location>
</feature>
<dbReference type="RefSeq" id="WP_272013402.1">
    <property type="nucleotide sequence ID" value="NZ_JAQNCK010000009.1"/>
</dbReference>
<protein>
    <submittedName>
        <fullName evidence="2">Uncharacterized protein</fullName>
    </submittedName>
</protein>
<comment type="caution">
    <text evidence="2">The sequence shown here is derived from an EMBL/GenBank/DDBJ whole genome shotgun (WGS) entry which is preliminary data.</text>
</comment>
<accession>A0AAW6FR81</accession>
<feature type="compositionally biased region" description="Polar residues" evidence="1">
    <location>
        <begin position="112"/>
        <end position="126"/>
    </location>
</feature>
<organism evidence="2 3">
    <name type="scientific">Faecalitalea cylindroides</name>
    <dbReference type="NCBI Taxonomy" id="39483"/>
    <lineage>
        <taxon>Bacteria</taxon>
        <taxon>Bacillati</taxon>
        <taxon>Bacillota</taxon>
        <taxon>Erysipelotrichia</taxon>
        <taxon>Erysipelotrichales</taxon>
        <taxon>Erysipelotrichaceae</taxon>
        <taxon>Faecalitalea</taxon>
    </lineage>
</organism>
<dbReference type="EMBL" id="JAQNCK010000009">
    <property type="protein sequence ID" value="MDC0827995.1"/>
    <property type="molecule type" value="Genomic_DNA"/>
</dbReference>
<dbReference type="AlphaFoldDB" id="A0AAW6FR81"/>
<sequence length="348" mass="41067">MSQFSYQTRNMVIVQWEGSDLTNFTREDLKDILEGELYRKFLHRELPIKQAVTNYGFEISKDETKYRAFIMFNQVLFYLQGSLEKKNDKIRIQSIHLSFLKLKTSEDKKQEASQNRMNSEQGNNKVPAQIPLEQEEKQNEKEAIEQPIEPEEKEIVEQQKVSPSNSNDLFTNEKYKKVSQKVIRVWIHLTNQKVRLLQMNRKDFSVITYSRYMDTKKEDREYPVIYEADKKFRVVFQDGTSEDFYTEFCAKVYAILHPNRQDVQIMQDIRVLDGENQAKEKIKEFLNLLVFEKVEDYTKMVKALNLIGMNHLTGKDSSDSEKQEESDNTQVLQSQAIANIDLVHSDEE</sequence>
<evidence type="ECO:0000256" key="1">
    <source>
        <dbReference type="SAM" id="MobiDB-lite"/>
    </source>
</evidence>
<feature type="region of interest" description="Disordered" evidence="1">
    <location>
        <begin position="108"/>
        <end position="168"/>
    </location>
</feature>